<dbReference type="Pfam" id="PF03401">
    <property type="entry name" value="TctC"/>
    <property type="match status" value="1"/>
</dbReference>
<dbReference type="EMBL" id="CP104064">
    <property type="protein sequence ID" value="WAH35610.1"/>
    <property type="molecule type" value="Genomic_DNA"/>
</dbReference>
<gene>
    <name evidence="4" type="ORF">NZD86_15170</name>
</gene>
<comment type="similarity">
    <text evidence="1">Belongs to the UPF0065 (bug) family.</text>
</comment>
<organism evidence="4 5">
    <name type="scientific">Alicyclobacillus dauci</name>
    <dbReference type="NCBI Taxonomy" id="1475485"/>
    <lineage>
        <taxon>Bacteria</taxon>
        <taxon>Bacillati</taxon>
        <taxon>Bacillota</taxon>
        <taxon>Bacilli</taxon>
        <taxon>Bacillales</taxon>
        <taxon>Alicyclobacillaceae</taxon>
        <taxon>Alicyclobacillus</taxon>
    </lineage>
</organism>
<feature type="region of interest" description="Disordered" evidence="2">
    <location>
        <begin position="31"/>
        <end position="52"/>
    </location>
</feature>
<dbReference type="PROSITE" id="PS51257">
    <property type="entry name" value="PROKAR_LIPOPROTEIN"/>
    <property type="match status" value="1"/>
</dbReference>
<evidence type="ECO:0000313" key="5">
    <source>
        <dbReference type="Proteomes" id="UP001164803"/>
    </source>
</evidence>
<feature type="signal peptide" evidence="3">
    <location>
        <begin position="1"/>
        <end position="24"/>
    </location>
</feature>
<keyword evidence="3" id="KW-0732">Signal</keyword>
<name>A0ABY6YYB5_9BACL</name>
<evidence type="ECO:0000256" key="1">
    <source>
        <dbReference type="ARBA" id="ARBA00006987"/>
    </source>
</evidence>
<evidence type="ECO:0000256" key="2">
    <source>
        <dbReference type="SAM" id="MobiDB-lite"/>
    </source>
</evidence>
<keyword evidence="5" id="KW-1185">Reference proteome</keyword>
<dbReference type="SUPFAM" id="SSF53850">
    <property type="entry name" value="Periplasmic binding protein-like II"/>
    <property type="match status" value="1"/>
</dbReference>
<evidence type="ECO:0000313" key="4">
    <source>
        <dbReference type="EMBL" id="WAH35610.1"/>
    </source>
</evidence>
<dbReference type="RefSeq" id="WP_268042893.1">
    <property type="nucleotide sequence ID" value="NZ_CP104064.1"/>
</dbReference>
<dbReference type="Gene3D" id="3.40.190.10">
    <property type="entry name" value="Periplasmic binding protein-like II"/>
    <property type="match status" value="1"/>
</dbReference>
<dbReference type="PANTHER" id="PTHR42928">
    <property type="entry name" value="TRICARBOXYLATE-BINDING PROTEIN"/>
    <property type="match status" value="1"/>
</dbReference>
<feature type="chain" id="PRO_5046250931" evidence="3">
    <location>
        <begin position="25"/>
        <end position="369"/>
    </location>
</feature>
<dbReference type="PANTHER" id="PTHR42928:SF5">
    <property type="entry name" value="BLR1237 PROTEIN"/>
    <property type="match status" value="1"/>
</dbReference>
<proteinExistence type="inferred from homology"/>
<dbReference type="InterPro" id="IPR042100">
    <property type="entry name" value="Bug_dom1"/>
</dbReference>
<dbReference type="Proteomes" id="UP001164803">
    <property type="component" value="Chromosome"/>
</dbReference>
<sequence length="369" mass="38102">MKATVKRFAVAAAAVMTLAALVSGCGNSSQGSGNSNAGATSGGSNTAASSSGTASGQSAADFFKGKTMQLIVPYGPGGGYDQWARLIAPYLQKNLGLKQVQVVNAPGGGGLVGTNQIYAAKPDGLTIGDTNAGGDVFDQMVGANGMTFDVTKMTWLARPDDDPHVIAVHPTGQYKSFADLEKAKQPIKGLATGKGSSDYNAAVITYNAFHIPFNMVAAFSGSSDEKAAFLRGDGDTTSLSASDVAQAGDKAKVVVLQSDQPFDKLPNVPTVVDLAQQAGLSQDTVNALKAMTNIMDLGHAFIAPPGIPADRVQAIEDAMQKSLQDPAFVASAQKAHLYIGYLPGSQLTQMVQQAMSNTALVKPLLNDKK</sequence>
<dbReference type="Gene3D" id="3.40.190.150">
    <property type="entry name" value="Bordetella uptake gene, domain 1"/>
    <property type="match status" value="1"/>
</dbReference>
<protein>
    <submittedName>
        <fullName evidence="4">Tripartite tricarboxylate transporter substrate-binding protein</fullName>
    </submittedName>
</protein>
<dbReference type="InterPro" id="IPR005064">
    <property type="entry name" value="BUG"/>
</dbReference>
<accession>A0ABY6YYB5</accession>
<reference evidence="4" key="1">
    <citation type="submission" date="2022-08" db="EMBL/GenBank/DDBJ databases">
        <title>Alicyclobacillus dauci DSM2870, complete genome.</title>
        <authorList>
            <person name="Wang Q."/>
            <person name="Cai R."/>
            <person name="Wang Z."/>
        </authorList>
    </citation>
    <scope>NUCLEOTIDE SEQUENCE</scope>
    <source>
        <strain evidence="4">DSM 28700</strain>
    </source>
</reference>
<evidence type="ECO:0000256" key="3">
    <source>
        <dbReference type="SAM" id="SignalP"/>
    </source>
</evidence>